<evidence type="ECO:0000259" key="8">
    <source>
        <dbReference type="PROSITE" id="PS51225"/>
    </source>
</evidence>
<evidence type="ECO:0000313" key="9">
    <source>
        <dbReference type="EMBL" id="KAL1005653.1"/>
    </source>
</evidence>
<dbReference type="InterPro" id="IPR016579">
    <property type="entry name" value="Synaptogyrin"/>
</dbReference>
<feature type="transmembrane region" description="Helical" evidence="6">
    <location>
        <begin position="143"/>
        <end position="163"/>
    </location>
</feature>
<dbReference type="AlphaFoldDB" id="A0ABD0X9K7"/>
<evidence type="ECO:0000256" key="6">
    <source>
        <dbReference type="PIRNR" id="PIRNR011282"/>
    </source>
</evidence>
<feature type="transmembrane region" description="Helical" evidence="6">
    <location>
        <begin position="72"/>
        <end position="92"/>
    </location>
</feature>
<reference evidence="9 10" key="1">
    <citation type="submission" date="2024-06" db="EMBL/GenBank/DDBJ databases">
        <authorList>
            <person name="Pan Q."/>
            <person name="Wen M."/>
            <person name="Jouanno E."/>
            <person name="Zahm M."/>
            <person name="Klopp C."/>
            <person name="Cabau C."/>
            <person name="Louis A."/>
            <person name="Berthelot C."/>
            <person name="Parey E."/>
            <person name="Roest Crollius H."/>
            <person name="Montfort J."/>
            <person name="Robinson-Rechavi M."/>
            <person name="Bouchez O."/>
            <person name="Lampietro C."/>
            <person name="Lopez Roques C."/>
            <person name="Donnadieu C."/>
            <person name="Postlethwait J."/>
            <person name="Bobe J."/>
            <person name="Verreycken H."/>
            <person name="Guiguen Y."/>
        </authorList>
    </citation>
    <scope>NUCLEOTIDE SEQUENCE [LARGE SCALE GENOMIC DNA]</scope>
    <source>
        <strain evidence="9">Up_M1</strain>
        <tissue evidence="9">Testis</tissue>
    </source>
</reference>
<evidence type="ECO:0000256" key="4">
    <source>
        <dbReference type="ARBA" id="ARBA00022989"/>
    </source>
</evidence>
<dbReference type="InterPro" id="IPR008253">
    <property type="entry name" value="Marvel"/>
</dbReference>
<comment type="subcellular location">
    <subcellularLocation>
        <location evidence="1 6">Membrane</location>
        <topology evidence="1 6">Multi-pass membrane protein</topology>
    </subcellularLocation>
</comment>
<dbReference type="EMBL" id="JAGEUA010000002">
    <property type="protein sequence ID" value="KAL1005653.1"/>
    <property type="molecule type" value="Genomic_DNA"/>
</dbReference>
<evidence type="ECO:0000256" key="2">
    <source>
        <dbReference type="ARBA" id="ARBA00010252"/>
    </source>
</evidence>
<sequence>MEAMAYGAGKAGGAFDPTAFFQRPHTILRLISRLFSIVIFGSIANEGYVNRPDEVQEFCIFNRNQNACNYKVLMGSLSLLCCLAFLAMDVYFPQISSIKDRKKAVLADVGFSAFWSFMWFVGFCFLSNQWQESKPEDNPLREGWAAARAVIVFTFFSTFTWAAQSFLGYRKYKLGADAALFSQDYVDPSLQDGDSEGPYASVRSRGDDLEGRDQEGASSYQGVNSETGGGYQEY</sequence>
<feature type="compositionally biased region" description="Polar residues" evidence="7">
    <location>
        <begin position="216"/>
        <end position="226"/>
    </location>
</feature>
<proteinExistence type="inferred from homology"/>
<feature type="domain" description="MARVEL" evidence="8">
    <location>
        <begin position="20"/>
        <end position="173"/>
    </location>
</feature>
<dbReference type="PIRSF" id="PIRSF011282">
    <property type="entry name" value="Synaptogyrin"/>
    <property type="match status" value="1"/>
</dbReference>
<keyword evidence="10" id="KW-1185">Reference proteome</keyword>
<evidence type="ECO:0000256" key="1">
    <source>
        <dbReference type="ARBA" id="ARBA00004141"/>
    </source>
</evidence>
<evidence type="ECO:0000313" key="10">
    <source>
        <dbReference type="Proteomes" id="UP001557470"/>
    </source>
</evidence>
<comment type="caution">
    <text evidence="9">The sequence shown here is derived from an EMBL/GenBank/DDBJ whole genome shotgun (WGS) entry which is preliminary data.</text>
</comment>
<evidence type="ECO:0000256" key="7">
    <source>
        <dbReference type="SAM" id="MobiDB-lite"/>
    </source>
</evidence>
<keyword evidence="3 6" id="KW-0812">Transmembrane</keyword>
<dbReference type="PANTHER" id="PTHR10838">
    <property type="entry name" value="SYNAPTOGYRIN"/>
    <property type="match status" value="1"/>
</dbReference>
<dbReference type="GO" id="GO:0016020">
    <property type="term" value="C:membrane"/>
    <property type="evidence" value="ECO:0007669"/>
    <property type="project" value="UniProtKB-SubCell"/>
</dbReference>
<keyword evidence="4 6" id="KW-1133">Transmembrane helix</keyword>
<feature type="transmembrane region" description="Helical" evidence="6">
    <location>
        <begin position="104"/>
        <end position="123"/>
    </location>
</feature>
<evidence type="ECO:0000256" key="3">
    <source>
        <dbReference type="ARBA" id="ARBA00022692"/>
    </source>
</evidence>
<dbReference type="PANTHER" id="PTHR10838:SF7">
    <property type="entry name" value="SYNAPTOGYRIN-1"/>
    <property type="match status" value="1"/>
</dbReference>
<comment type="similarity">
    <text evidence="2 6">Belongs to the synaptogyrin family.</text>
</comment>
<feature type="region of interest" description="Disordered" evidence="7">
    <location>
        <begin position="189"/>
        <end position="234"/>
    </location>
</feature>
<accession>A0ABD0X9K7</accession>
<protein>
    <recommendedName>
        <fullName evidence="6">Synaptogyrin</fullName>
    </recommendedName>
</protein>
<feature type="compositionally biased region" description="Basic and acidic residues" evidence="7">
    <location>
        <begin position="204"/>
        <end position="215"/>
    </location>
</feature>
<evidence type="ECO:0000256" key="5">
    <source>
        <dbReference type="ARBA" id="ARBA00023136"/>
    </source>
</evidence>
<dbReference type="Pfam" id="PF01284">
    <property type="entry name" value="MARVEL"/>
    <property type="match status" value="1"/>
</dbReference>
<keyword evidence="5 6" id="KW-0472">Membrane</keyword>
<dbReference type="PROSITE" id="PS51225">
    <property type="entry name" value="MARVEL"/>
    <property type="match status" value="1"/>
</dbReference>
<dbReference type="Proteomes" id="UP001557470">
    <property type="component" value="Unassembled WGS sequence"/>
</dbReference>
<gene>
    <name evidence="9" type="ORF">UPYG_G00061840</name>
</gene>
<name>A0ABD0X9K7_UMBPY</name>
<organism evidence="9 10">
    <name type="scientific">Umbra pygmaea</name>
    <name type="common">Eastern mudminnow</name>
    <dbReference type="NCBI Taxonomy" id="75934"/>
    <lineage>
        <taxon>Eukaryota</taxon>
        <taxon>Metazoa</taxon>
        <taxon>Chordata</taxon>
        <taxon>Craniata</taxon>
        <taxon>Vertebrata</taxon>
        <taxon>Euteleostomi</taxon>
        <taxon>Actinopterygii</taxon>
        <taxon>Neopterygii</taxon>
        <taxon>Teleostei</taxon>
        <taxon>Protacanthopterygii</taxon>
        <taxon>Esociformes</taxon>
        <taxon>Umbridae</taxon>
        <taxon>Umbra</taxon>
    </lineage>
</organism>